<dbReference type="InterPro" id="IPR046335">
    <property type="entry name" value="LacI/GalR-like_sensor"/>
</dbReference>
<gene>
    <name evidence="5" type="ORF">J0J70_10260</name>
</gene>
<organism evidence="5 6">
    <name type="scientific">Turicibacter bilis</name>
    <dbReference type="NCBI Taxonomy" id="2735723"/>
    <lineage>
        <taxon>Bacteria</taxon>
        <taxon>Bacillati</taxon>
        <taxon>Bacillota</taxon>
        <taxon>Erysipelotrichia</taxon>
        <taxon>Erysipelotrichales</taxon>
        <taxon>Turicibacteraceae</taxon>
        <taxon>Turicibacter</taxon>
    </lineage>
</organism>
<dbReference type="GO" id="GO:0003700">
    <property type="term" value="F:DNA-binding transcription factor activity"/>
    <property type="evidence" value="ECO:0007669"/>
    <property type="project" value="InterPro"/>
</dbReference>
<feature type="domain" description="HTH gntR-type" evidence="4">
    <location>
        <begin position="6"/>
        <end position="74"/>
    </location>
</feature>
<dbReference type="CDD" id="cd07377">
    <property type="entry name" value="WHTH_GntR"/>
    <property type="match status" value="1"/>
</dbReference>
<name>A0A9Q9CJJ5_9FIRM</name>
<keyword evidence="3" id="KW-0804">Transcription</keyword>
<evidence type="ECO:0000256" key="2">
    <source>
        <dbReference type="ARBA" id="ARBA00023125"/>
    </source>
</evidence>
<dbReference type="SUPFAM" id="SSF46785">
    <property type="entry name" value="Winged helix' DNA-binding domain"/>
    <property type="match status" value="1"/>
</dbReference>
<dbReference type="PRINTS" id="PR00035">
    <property type="entry name" value="HTHGNTR"/>
</dbReference>
<dbReference type="Gene3D" id="1.10.10.10">
    <property type="entry name" value="Winged helix-like DNA-binding domain superfamily/Winged helix DNA-binding domain"/>
    <property type="match status" value="1"/>
</dbReference>
<dbReference type="InterPro" id="IPR036388">
    <property type="entry name" value="WH-like_DNA-bd_sf"/>
</dbReference>
<dbReference type="AlphaFoldDB" id="A0A9Q9CJJ5"/>
<dbReference type="GO" id="GO:0000976">
    <property type="term" value="F:transcription cis-regulatory region binding"/>
    <property type="evidence" value="ECO:0007669"/>
    <property type="project" value="TreeGrafter"/>
</dbReference>
<evidence type="ECO:0000313" key="6">
    <source>
        <dbReference type="Proteomes" id="UP001058072"/>
    </source>
</evidence>
<dbReference type="SUPFAM" id="SSF53822">
    <property type="entry name" value="Periplasmic binding protein-like I"/>
    <property type="match status" value="1"/>
</dbReference>
<dbReference type="Proteomes" id="UP001058072">
    <property type="component" value="Chromosome"/>
</dbReference>
<accession>A0A9Q9CJJ5</accession>
<dbReference type="InterPro" id="IPR033532">
    <property type="entry name" value="AraR_ligand_bind_dom"/>
</dbReference>
<dbReference type="Gene3D" id="3.40.50.2300">
    <property type="match status" value="2"/>
</dbReference>
<dbReference type="SMART" id="SM00345">
    <property type="entry name" value="HTH_GNTR"/>
    <property type="match status" value="1"/>
</dbReference>
<keyword evidence="2" id="KW-0238">DNA-binding</keyword>
<dbReference type="CDD" id="cd01541">
    <property type="entry name" value="PBP1_AraR"/>
    <property type="match status" value="1"/>
</dbReference>
<dbReference type="PANTHER" id="PTHR30146:SF150">
    <property type="entry name" value="ARABINOSE METABOLISM TRANSCRIPTIONAL REPRESSOR"/>
    <property type="match status" value="1"/>
</dbReference>
<evidence type="ECO:0000256" key="1">
    <source>
        <dbReference type="ARBA" id="ARBA00023015"/>
    </source>
</evidence>
<dbReference type="PANTHER" id="PTHR30146">
    <property type="entry name" value="LACI-RELATED TRANSCRIPTIONAL REPRESSOR"/>
    <property type="match status" value="1"/>
</dbReference>
<keyword evidence="1" id="KW-0805">Transcription regulation</keyword>
<dbReference type="PROSITE" id="PS50949">
    <property type="entry name" value="HTH_GNTR"/>
    <property type="match status" value="1"/>
</dbReference>
<dbReference type="InterPro" id="IPR028082">
    <property type="entry name" value="Peripla_BP_I"/>
</dbReference>
<sequence length="361" mass="40901">MLNQNLPKYLAVAEWIKQNIYNHTFKAGEKLISENQLCEKFSISRQTARQAISVLEKEGLILKKQGSGTYVSQIFFEAKTISKNIGLVTTNLDDYIFPAIISGVEKVLSSNGYNTTLRLTRNRINNEREQLLSLLKSDIDGLIVEGTKSALPNPNLDIYRQFADRGIPVVFINNYYSSLNCNFVVVDDEKGGRLATRYLIEQGHQKITGIFKYDDIQGNLRYKGFLTEMYDQNLSVDESTIIWYSTENAEQQFSIENLPTLLKKLDQSTAIVCYNDQIAMKLMQLLSNSELSVPEDLSLVSFDNSSLSQIGTISLTSVTHPGKELGRLAAESILMMIENPDYEIKYVYEPELIVRQSVKKL</sequence>
<dbReference type="EMBL" id="CP071250">
    <property type="protein sequence ID" value="UUF09723.1"/>
    <property type="molecule type" value="Genomic_DNA"/>
</dbReference>
<dbReference type="InterPro" id="IPR000524">
    <property type="entry name" value="Tscrpt_reg_HTH_GntR"/>
</dbReference>
<evidence type="ECO:0000256" key="3">
    <source>
        <dbReference type="ARBA" id="ARBA00023163"/>
    </source>
</evidence>
<evidence type="ECO:0000313" key="5">
    <source>
        <dbReference type="EMBL" id="UUF09723.1"/>
    </source>
</evidence>
<dbReference type="Pfam" id="PF00392">
    <property type="entry name" value="GntR"/>
    <property type="match status" value="1"/>
</dbReference>
<proteinExistence type="predicted"/>
<protein>
    <submittedName>
        <fullName evidence="5">GntR family transcriptional regulator</fullName>
    </submittedName>
</protein>
<reference evidence="5" key="1">
    <citation type="submission" date="2021-03" db="EMBL/GenBank/DDBJ databases">
        <title>Comparative Genomics and Metabolomics in the genus Turicibacter.</title>
        <authorList>
            <person name="Maki J."/>
            <person name="Looft T."/>
        </authorList>
    </citation>
    <scope>NUCLEOTIDE SEQUENCE</scope>
    <source>
        <strain evidence="5">ISU324</strain>
    </source>
</reference>
<dbReference type="Pfam" id="PF13377">
    <property type="entry name" value="Peripla_BP_3"/>
    <property type="match status" value="1"/>
</dbReference>
<evidence type="ECO:0000259" key="4">
    <source>
        <dbReference type="PROSITE" id="PS50949"/>
    </source>
</evidence>
<dbReference type="InterPro" id="IPR036390">
    <property type="entry name" value="WH_DNA-bd_sf"/>
</dbReference>